<keyword evidence="3" id="KW-0446">Lipid-binding</keyword>
<dbReference type="Gene3D" id="3.30.530.20">
    <property type="match status" value="1"/>
</dbReference>
<organism evidence="4 5">
    <name type="scientific">Pomacea canaliculata</name>
    <name type="common">Golden apple snail</name>
    <dbReference type="NCBI Taxonomy" id="400727"/>
    <lineage>
        <taxon>Eukaryota</taxon>
        <taxon>Metazoa</taxon>
        <taxon>Spiralia</taxon>
        <taxon>Lophotrochozoa</taxon>
        <taxon>Mollusca</taxon>
        <taxon>Gastropoda</taxon>
        <taxon>Caenogastropoda</taxon>
        <taxon>Architaenioglossa</taxon>
        <taxon>Ampullarioidea</taxon>
        <taxon>Ampullariidae</taxon>
        <taxon>Pomacea</taxon>
    </lineage>
</organism>
<evidence type="ECO:0000313" key="4">
    <source>
        <dbReference type="EMBL" id="PVD20063.1"/>
    </source>
</evidence>
<evidence type="ECO:0000256" key="2">
    <source>
        <dbReference type="ARBA" id="ARBA00023055"/>
    </source>
</evidence>
<sequence>MMHMGDNASNGRSCCEHALVNPAGVATATRLTPQSYTGLHKDIIIEYKHSTCPGFNGYLYRGQSEYNCPKETLFEYVDPLPEPSPRLRRPQQTKLMTFIQPDIRGMLPRSLVDSAIPGSMVDFFNNLRACLKADGKLID</sequence>
<name>A0A2T7NFW3_POMCA</name>
<reference evidence="4 5" key="1">
    <citation type="submission" date="2018-04" db="EMBL/GenBank/DDBJ databases">
        <title>The genome of golden apple snail Pomacea canaliculata provides insight into stress tolerance and invasive adaptation.</title>
        <authorList>
            <person name="Liu C."/>
            <person name="Liu B."/>
            <person name="Ren Y."/>
            <person name="Zhang Y."/>
            <person name="Wang H."/>
            <person name="Li S."/>
            <person name="Jiang F."/>
            <person name="Yin L."/>
            <person name="Zhang G."/>
            <person name="Qian W."/>
            <person name="Fan W."/>
        </authorList>
    </citation>
    <scope>NUCLEOTIDE SEQUENCE [LARGE SCALE GENOMIC DNA]</scope>
    <source>
        <strain evidence="4">SZHN2017</strain>
        <tissue evidence="4">Muscle</tissue>
    </source>
</reference>
<dbReference type="PANTHER" id="PTHR46374">
    <property type="entry name" value="PROTEIN CBG07384"/>
    <property type="match status" value="1"/>
</dbReference>
<dbReference type="AlphaFoldDB" id="A0A2T7NFW3"/>
<gene>
    <name evidence="4" type="ORF">C0Q70_20557</name>
</gene>
<proteinExistence type="predicted"/>
<dbReference type="STRING" id="400727.A0A2T7NFW3"/>
<keyword evidence="2" id="KW-0445">Lipid transport</keyword>
<evidence type="ECO:0000256" key="3">
    <source>
        <dbReference type="ARBA" id="ARBA00023121"/>
    </source>
</evidence>
<dbReference type="Proteomes" id="UP000245119">
    <property type="component" value="Linkage Group LG13"/>
</dbReference>
<comment type="caution">
    <text evidence="4">The sequence shown here is derived from an EMBL/GenBank/DDBJ whole genome shotgun (WGS) entry which is preliminary data.</text>
</comment>
<dbReference type="GO" id="GO:0006869">
    <property type="term" value="P:lipid transport"/>
    <property type="evidence" value="ECO:0007669"/>
    <property type="project" value="UniProtKB-KW"/>
</dbReference>
<keyword evidence="1" id="KW-0813">Transport</keyword>
<dbReference type="OrthoDB" id="196858at2759"/>
<dbReference type="PANTHER" id="PTHR46374:SF1">
    <property type="entry name" value="START DOMAIN-CONTAINING PROTEIN"/>
    <property type="match status" value="1"/>
</dbReference>
<evidence type="ECO:0000313" key="5">
    <source>
        <dbReference type="Proteomes" id="UP000245119"/>
    </source>
</evidence>
<dbReference type="InterPro" id="IPR023393">
    <property type="entry name" value="START-like_dom_sf"/>
</dbReference>
<evidence type="ECO:0000256" key="1">
    <source>
        <dbReference type="ARBA" id="ARBA00022448"/>
    </source>
</evidence>
<dbReference type="InterPro" id="IPR043556">
    <property type="entry name" value="StARD5/6"/>
</dbReference>
<keyword evidence="5" id="KW-1185">Reference proteome</keyword>
<protein>
    <submittedName>
        <fullName evidence="4">Uncharacterized protein</fullName>
    </submittedName>
</protein>
<accession>A0A2T7NFW3</accession>
<dbReference type="EMBL" id="PZQS01000013">
    <property type="protein sequence ID" value="PVD20063.1"/>
    <property type="molecule type" value="Genomic_DNA"/>
</dbReference>
<dbReference type="GO" id="GO:0008289">
    <property type="term" value="F:lipid binding"/>
    <property type="evidence" value="ECO:0007669"/>
    <property type="project" value="UniProtKB-KW"/>
</dbReference>